<comment type="similarity">
    <text evidence="2 7">Belongs to the complex I subunit 3 family.</text>
</comment>
<keyword evidence="6 9" id="KW-0472">Membrane</keyword>
<evidence type="ECO:0000256" key="8">
    <source>
        <dbReference type="SAM" id="MobiDB-lite"/>
    </source>
</evidence>
<sequence length="216" mass="23621">MPSAFLVGYLLLFMGAAVAVVFGGLLLGKLLRPHRPTAEKLQTYECGEPAVGPADVQFDLRFYVVALVFLIFDVEVAVFFPWAVVFGKASHLRSASASDQALEARLAELGFGHAAGQTPSDRSRVEEGKSTSVPRSESIPSSRGEDRKAIRKFGNRLMWMALVDVLIFFGILLVGFAYLWHRGDLEWVRALPEGTASPPEDRPQKAESLSVLVGET</sequence>
<comment type="function">
    <text evidence="7">NDH-1 shuttles electrons from NADH, via FMN and iron-sulfur (Fe-S) centers, to quinones in the respiratory chain.</text>
</comment>
<evidence type="ECO:0000256" key="7">
    <source>
        <dbReference type="RuleBase" id="RU003639"/>
    </source>
</evidence>
<evidence type="ECO:0000256" key="6">
    <source>
        <dbReference type="ARBA" id="ARBA00023136"/>
    </source>
</evidence>
<evidence type="ECO:0000313" key="11">
    <source>
        <dbReference type="Proteomes" id="UP000215086"/>
    </source>
</evidence>
<dbReference type="GO" id="GO:0048038">
    <property type="term" value="F:quinone binding"/>
    <property type="evidence" value="ECO:0007669"/>
    <property type="project" value="UniProtKB-KW"/>
</dbReference>
<keyword evidence="11" id="KW-1185">Reference proteome</keyword>
<gene>
    <name evidence="10" type="ORF">THTE_1678</name>
</gene>
<keyword evidence="10" id="KW-0830">Ubiquinone</keyword>
<dbReference type="PANTHER" id="PTHR11058">
    <property type="entry name" value="NADH-UBIQUINONE OXIDOREDUCTASE CHAIN 3"/>
    <property type="match status" value="1"/>
</dbReference>
<feature type="compositionally biased region" description="Polar residues" evidence="8">
    <location>
        <begin position="130"/>
        <end position="141"/>
    </location>
</feature>
<dbReference type="PANTHER" id="PTHR11058:SF9">
    <property type="entry name" value="NADH-UBIQUINONE OXIDOREDUCTASE CHAIN 3"/>
    <property type="match status" value="1"/>
</dbReference>
<feature type="region of interest" description="Disordered" evidence="8">
    <location>
        <begin position="193"/>
        <end position="216"/>
    </location>
</feature>
<keyword evidence="4 7" id="KW-0812">Transmembrane</keyword>
<comment type="catalytic activity">
    <reaction evidence="7">
        <text>a quinone + NADH + 5 H(+)(in) = a quinol + NAD(+) + 4 H(+)(out)</text>
        <dbReference type="Rhea" id="RHEA:57888"/>
        <dbReference type="ChEBI" id="CHEBI:15378"/>
        <dbReference type="ChEBI" id="CHEBI:24646"/>
        <dbReference type="ChEBI" id="CHEBI:57540"/>
        <dbReference type="ChEBI" id="CHEBI:57945"/>
        <dbReference type="ChEBI" id="CHEBI:132124"/>
    </reaction>
</comment>
<dbReference type="AlphaFoldDB" id="A0A286RE96"/>
<comment type="subcellular location">
    <subcellularLocation>
        <location evidence="7">Cell membrane</location>
        <topology evidence="7">Multi-pass membrane protein</topology>
    </subcellularLocation>
    <subcellularLocation>
        <location evidence="1">Membrane</location>
    </subcellularLocation>
</comment>
<evidence type="ECO:0000256" key="9">
    <source>
        <dbReference type="SAM" id="Phobius"/>
    </source>
</evidence>
<name>A0A286RE96_9BACT</name>
<dbReference type="Pfam" id="PF00507">
    <property type="entry name" value="Oxidored_q4"/>
    <property type="match status" value="2"/>
</dbReference>
<evidence type="ECO:0000256" key="4">
    <source>
        <dbReference type="ARBA" id="ARBA00022692"/>
    </source>
</evidence>
<evidence type="ECO:0000256" key="2">
    <source>
        <dbReference type="ARBA" id="ARBA00008472"/>
    </source>
</evidence>
<evidence type="ECO:0000313" key="10">
    <source>
        <dbReference type="EMBL" id="ASV74280.1"/>
    </source>
</evidence>
<protein>
    <recommendedName>
        <fullName evidence="7">NADH-quinone oxidoreductase subunit</fullName>
        <ecNumber evidence="7">7.1.1.-</ecNumber>
    </recommendedName>
</protein>
<evidence type="ECO:0000256" key="5">
    <source>
        <dbReference type="ARBA" id="ARBA00022989"/>
    </source>
</evidence>
<accession>A0A286RE96</accession>
<keyword evidence="5 9" id="KW-1133">Transmembrane helix</keyword>
<dbReference type="RefSeq" id="WP_095414647.1">
    <property type="nucleotide sequence ID" value="NZ_CP018477.1"/>
</dbReference>
<reference evidence="10 11" key="1">
    <citation type="journal article" name="Front. Microbiol.">
        <title>Sugar Metabolism of the First Thermophilic Planctomycete Thermogutta terrifontis: Comparative Genomic and Transcriptomic Approaches.</title>
        <authorList>
            <person name="Elcheninov A.G."/>
            <person name="Menzel P."/>
            <person name="Gudbergsdottir S.R."/>
            <person name="Slesarev A.I."/>
            <person name="Kadnikov V.V."/>
            <person name="Krogh A."/>
            <person name="Bonch-Osmolovskaya E.A."/>
            <person name="Peng X."/>
            <person name="Kublanov I.V."/>
        </authorList>
    </citation>
    <scope>NUCLEOTIDE SEQUENCE [LARGE SCALE GENOMIC DNA]</scope>
    <source>
        <strain evidence="10 11">R1</strain>
    </source>
</reference>
<dbReference type="GO" id="GO:0005886">
    <property type="term" value="C:plasma membrane"/>
    <property type="evidence" value="ECO:0007669"/>
    <property type="project" value="UniProtKB-SubCell"/>
</dbReference>
<proteinExistence type="inferred from homology"/>
<keyword evidence="7" id="KW-0520">NAD</keyword>
<dbReference type="EC" id="7.1.1.-" evidence="7"/>
<dbReference type="GO" id="GO:0008137">
    <property type="term" value="F:NADH dehydrogenase (ubiquinone) activity"/>
    <property type="evidence" value="ECO:0007669"/>
    <property type="project" value="InterPro"/>
</dbReference>
<dbReference type="OrthoDB" id="9791970at2"/>
<dbReference type="Gene3D" id="1.20.58.1610">
    <property type="entry name" value="NADH:ubiquinone/plastoquinone oxidoreductase, chain 3"/>
    <property type="match status" value="1"/>
</dbReference>
<dbReference type="KEGG" id="ttf:THTE_1678"/>
<dbReference type="InterPro" id="IPR000440">
    <property type="entry name" value="NADH_UbQ/plastoQ_OxRdtase_su3"/>
</dbReference>
<evidence type="ECO:0000256" key="3">
    <source>
        <dbReference type="ARBA" id="ARBA00022448"/>
    </source>
</evidence>
<feature type="region of interest" description="Disordered" evidence="8">
    <location>
        <begin position="113"/>
        <end position="144"/>
    </location>
</feature>
<dbReference type="GO" id="GO:0030964">
    <property type="term" value="C:NADH dehydrogenase complex"/>
    <property type="evidence" value="ECO:0007669"/>
    <property type="project" value="TreeGrafter"/>
</dbReference>
<feature type="transmembrane region" description="Helical" evidence="9">
    <location>
        <begin position="62"/>
        <end position="86"/>
    </location>
</feature>
<feature type="transmembrane region" description="Helical" evidence="9">
    <location>
        <begin position="157"/>
        <end position="180"/>
    </location>
</feature>
<dbReference type="InterPro" id="IPR038430">
    <property type="entry name" value="NDAH_ubi_oxred_su3_sf"/>
</dbReference>
<organism evidence="10 11">
    <name type="scientific">Thermogutta terrifontis</name>
    <dbReference type="NCBI Taxonomy" id="1331910"/>
    <lineage>
        <taxon>Bacteria</taxon>
        <taxon>Pseudomonadati</taxon>
        <taxon>Planctomycetota</taxon>
        <taxon>Planctomycetia</taxon>
        <taxon>Pirellulales</taxon>
        <taxon>Thermoguttaceae</taxon>
        <taxon>Thermogutta</taxon>
    </lineage>
</organism>
<dbReference type="EMBL" id="CP018477">
    <property type="protein sequence ID" value="ASV74280.1"/>
    <property type="molecule type" value="Genomic_DNA"/>
</dbReference>
<dbReference type="Proteomes" id="UP000215086">
    <property type="component" value="Chromosome"/>
</dbReference>
<evidence type="ECO:0000256" key="1">
    <source>
        <dbReference type="ARBA" id="ARBA00004370"/>
    </source>
</evidence>
<keyword evidence="7" id="KW-0874">Quinone</keyword>
<keyword evidence="3" id="KW-0813">Transport</keyword>